<protein>
    <recommendedName>
        <fullName evidence="6">AFG1-like ATPase</fullName>
    </recommendedName>
</protein>
<comment type="caution">
    <text evidence="4">The sequence shown here is derived from an EMBL/GenBank/DDBJ whole genome shotgun (WGS) entry which is preliminary data.</text>
</comment>
<dbReference type="PANTHER" id="PTHR12169:SF29">
    <property type="entry name" value="AFG1-LIKE ATPASE FAMILY PROTEIN"/>
    <property type="match status" value="1"/>
</dbReference>
<dbReference type="Proteomes" id="UP000826271">
    <property type="component" value="Unassembled WGS sequence"/>
</dbReference>
<dbReference type="Pfam" id="PF03969">
    <property type="entry name" value="AFG1_ATPase"/>
    <property type="match status" value="2"/>
</dbReference>
<dbReference type="GO" id="GO:0016887">
    <property type="term" value="F:ATP hydrolysis activity"/>
    <property type="evidence" value="ECO:0007669"/>
    <property type="project" value="InterPro"/>
</dbReference>
<evidence type="ECO:0008006" key="6">
    <source>
        <dbReference type="Google" id="ProtNLM"/>
    </source>
</evidence>
<evidence type="ECO:0000256" key="2">
    <source>
        <dbReference type="ARBA" id="ARBA00022741"/>
    </source>
</evidence>
<dbReference type="PANTHER" id="PTHR12169">
    <property type="entry name" value="ATPASE N2B"/>
    <property type="match status" value="1"/>
</dbReference>
<name>A0AAV6WB61_9LAMI</name>
<keyword evidence="2" id="KW-0547">Nucleotide-binding</keyword>
<accession>A0AAV6WB61</accession>
<reference evidence="4" key="1">
    <citation type="submission" date="2019-10" db="EMBL/GenBank/DDBJ databases">
        <authorList>
            <person name="Zhang R."/>
            <person name="Pan Y."/>
            <person name="Wang J."/>
            <person name="Ma R."/>
            <person name="Yu S."/>
        </authorList>
    </citation>
    <scope>NUCLEOTIDE SEQUENCE</scope>
    <source>
        <strain evidence="4">LA-IB0</strain>
        <tissue evidence="4">Leaf</tissue>
    </source>
</reference>
<comment type="similarity">
    <text evidence="1">Belongs to the AFG1 ATPase family.</text>
</comment>
<keyword evidence="3" id="KW-0067">ATP-binding</keyword>
<evidence type="ECO:0000256" key="1">
    <source>
        <dbReference type="ARBA" id="ARBA00010322"/>
    </source>
</evidence>
<dbReference type="EMBL" id="WHWC01000018">
    <property type="protein sequence ID" value="KAG8364622.1"/>
    <property type="molecule type" value="Genomic_DNA"/>
</dbReference>
<sequence length="374" mass="41953">MRANVPFAKHFRSIFTYRITVIIFNKNVKSRNIWLGNIHGMARNSAEDFQSRQSFNLISRYLFTDAVNQVSEVKRGGPLVEYERRIAAGKLAKGDASQVVTLRELERLYEKLVENSDACKLDQNAVPAKAGRSLEDPLEAVSLEICKRSILLCLDEFMVPDIAVALILDRLFSHLFSNGVILIATSNRAPENLYQGGLQKDLFLPFVATLKERCLVHEIGSPVDYRKLFSVPLGANGCAYFNFEELCNRPLGAADYSALFNNFHSLALEGVPIFGQHNSPAAYRFVTLVDVMYDNKAILLCTAEGKPLELFKMIVTTSQAHNYNSESFPDLCVDNKLAFAKELTFSRLTEMNSRKYLDLHATMLTAKDNATEGT</sequence>
<dbReference type="GO" id="GO:0005524">
    <property type="term" value="F:ATP binding"/>
    <property type="evidence" value="ECO:0007669"/>
    <property type="project" value="UniProtKB-KW"/>
</dbReference>
<dbReference type="GO" id="GO:0005739">
    <property type="term" value="C:mitochondrion"/>
    <property type="evidence" value="ECO:0007669"/>
    <property type="project" value="TreeGrafter"/>
</dbReference>
<dbReference type="InterPro" id="IPR005654">
    <property type="entry name" value="ATPase_AFG1-like"/>
</dbReference>
<dbReference type="GO" id="GO:0009507">
    <property type="term" value="C:chloroplast"/>
    <property type="evidence" value="ECO:0007669"/>
    <property type="project" value="TreeGrafter"/>
</dbReference>
<dbReference type="AlphaFoldDB" id="A0AAV6WB61"/>
<keyword evidence="5" id="KW-1185">Reference proteome</keyword>
<organism evidence="4 5">
    <name type="scientific">Buddleja alternifolia</name>
    <dbReference type="NCBI Taxonomy" id="168488"/>
    <lineage>
        <taxon>Eukaryota</taxon>
        <taxon>Viridiplantae</taxon>
        <taxon>Streptophyta</taxon>
        <taxon>Embryophyta</taxon>
        <taxon>Tracheophyta</taxon>
        <taxon>Spermatophyta</taxon>
        <taxon>Magnoliopsida</taxon>
        <taxon>eudicotyledons</taxon>
        <taxon>Gunneridae</taxon>
        <taxon>Pentapetalae</taxon>
        <taxon>asterids</taxon>
        <taxon>lamiids</taxon>
        <taxon>Lamiales</taxon>
        <taxon>Scrophulariaceae</taxon>
        <taxon>Buddlejeae</taxon>
        <taxon>Buddleja</taxon>
    </lineage>
</organism>
<dbReference type="Gene3D" id="3.40.50.300">
    <property type="entry name" value="P-loop containing nucleotide triphosphate hydrolases"/>
    <property type="match status" value="1"/>
</dbReference>
<proteinExistence type="inferred from homology"/>
<dbReference type="InterPro" id="IPR027417">
    <property type="entry name" value="P-loop_NTPase"/>
</dbReference>
<evidence type="ECO:0000256" key="3">
    <source>
        <dbReference type="ARBA" id="ARBA00022840"/>
    </source>
</evidence>
<gene>
    <name evidence="4" type="ORF">BUALT_Bualt18G0016600</name>
</gene>
<dbReference type="SUPFAM" id="SSF52540">
    <property type="entry name" value="P-loop containing nucleoside triphosphate hydrolases"/>
    <property type="match status" value="1"/>
</dbReference>
<dbReference type="NCBIfam" id="NF040713">
    <property type="entry name" value="ZapE"/>
    <property type="match status" value="1"/>
</dbReference>
<evidence type="ECO:0000313" key="4">
    <source>
        <dbReference type="EMBL" id="KAG8364622.1"/>
    </source>
</evidence>
<evidence type="ECO:0000313" key="5">
    <source>
        <dbReference type="Proteomes" id="UP000826271"/>
    </source>
</evidence>